<dbReference type="InterPro" id="IPR001214">
    <property type="entry name" value="SET_dom"/>
</dbReference>
<dbReference type="Gene3D" id="3.90.1410.10">
    <property type="entry name" value="set domain protein methyltransferase, domain 1"/>
    <property type="match status" value="1"/>
</dbReference>
<proteinExistence type="predicted"/>
<name>A0A7S3A4A0_9RHOD</name>
<dbReference type="EMBL" id="HBHW01038195">
    <property type="protein sequence ID" value="CAE0061243.1"/>
    <property type="molecule type" value="Transcribed_RNA"/>
</dbReference>
<protein>
    <recommendedName>
        <fullName evidence="1">SET domain-containing protein</fullName>
    </recommendedName>
</protein>
<dbReference type="AlphaFoldDB" id="A0A7S3A4A0"/>
<accession>A0A7S3A4A0</accession>
<dbReference type="Pfam" id="PF00856">
    <property type="entry name" value="SET"/>
    <property type="match status" value="1"/>
</dbReference>
<evidence type="ECO:0000259" key="1">
    <source>
        <dbReference type="PROSITE" id="PS50280"/>
    </source>
</evidence>
<organism evidence="2">
    <name type="scientific">Rhodosorus marinus</name>
    <dbReference type="NCBI Taxonomy" id="101924"/>
    <lineage>
        <taxon>Eukaryota</taxon>
        <taxon>Rhodophyta</taxon>
        <taxon>Stylonematophyceae</taxon>
        <taxon>Stylonematales</taxon>
        <taxon>Stylonemataceae</taxon>
        <taxon>Rhodosorus</taxon>
    </lineage>
</organism>
<gene>
    <name evidence="2" type="ORF">RMAR00112_LOCUS29309</name>
</gene>
<dbReference type="GO" id="GO:0016279">
    <property type="term" value="F:protein-lysine N-methyltransferase activity"/>
    <property type="evidence" value="ECO:0007669"/>
    <property type="project" value="TreeGrafter"/>
</dbReference>
<dbReference type="PROSITE" id="PS50280">
    <property type="entry name" value="SET"/>
    <property type="match status" value="1"/>
</dbReference>
<evidence type="ECO:0000313" key="2">
    <source>
        <dbReference type="EMBL" id="CAE0061243.1"/>
    </source>
</evidence>
<feature type="domain" description="SET" evidence="1">
    <location>
        <begin position="1"/>
        <end position="217"/>
    </location>
</feature>
<dbReference type="InterPro" id="IPR046341">
    <property type="entry name" value="SET_dom_sf"/>
</dbReference>
<reference evidence="2" key="1">
    <citation type="submission" date="2021-01" db="EMBL/GenBank/DDBJ databases">
        <authorList>
            <person name="Corre E."/>
            <person name="Pelletier E."/>
            <person name="Niang G."/>
            <person name="Scheremetjew M."/>
            <person name="Finn R."/>
            <person name="Kale V."/>
            <person name="Holt S."/>
            <person name="Cochrane G."/>
            <person name="Meng A."/>
            <person name="Brown T."/>
            <person name="Cohen L."/>
        </authorList>
    </citation>
    <scope>NUCLEOTIDE SEQUENCE</scope>
    <source>
        <strain evidence="2">CCMP 769</strain>
    </source>
</reference>
<sequence>MAATGTIQPGDLLLSVPRSAIFSHHELFQVSGPVELAPEHALLLAILVEARKGRESAWYEYLRLLPEQELILATWTMQDIELLQDTELIESAIAAKRKWKEVLSTFQQTVSTYAKDFTVDDIAWAWSIAASRSAYMEENAWKESEQSLRPPKANRSERGPGCTYDGSGVGVLIPLLDMFNHSCYPVSKAGYNPVSNTYDLIADAAYAAGEQVFIHYGPLSNRELVEHWGFTLRDNPHDSVRLSIFEITRAESTPLTDPDLISAAQILGLENPLSADASYAIGFARGKASFWDSVPWQLTTSLQLSALEARICDCEHVDLVETLANGVAVCGCVQKLCISQLEDALLDRHARLQTSVTKASTAAAPDHVKTAATNYLSCQDDIVQSILRTRTDSISESSGTG</sequence>
<dbReference type="PANTHER" id="PTHR13271">
    <property type="entry name" value="UNCHARACTERIZED PUTATIVE METHYLTRANSFERASE"/>
    <property type="match status" value="1"/>
</dbReference>
<dbReference type="CDD" id="cd10527">
    <property type="entry name" value="SET_LSMT"/>
    <property type="match status" value="1"/>
</dbReference>
<dbReference type="SUPFAM" id="SSF82199">
    <property type="entry name" value="SET domain"/>
    <property type="match status" value="1"/>
</dbReference>
<dbReference type="InterPro" id="IPR050600">
    <property type="entry name" value="SETD3_SETD6_MTase"/>
</dbReference>